<feature type="compositionally biased region" description="Low complexity" evidence="1">
    <location>
        <begin position="157"/>
        <end position="186"/>
    </location>
</feature>
<sequence>MTSRRAHKILELVSSSSSLSLQSHEVKPIAETHNATVEDLNNIPSENIENLPPNKNLTDLRSTDGQVQFDDHKKLKISLVSSCDEILSENADDHLHFSQKIDSRLISSRNIENKSCDTNEKRLPTSLVPDYDSDDYNNLECVGVQQDITKKKTQPQSSSSSTSTSSSSSSSSSSGTSSDSDDSSSSKTKEEPENRNTVAVMASEYCDSDNIQLRPQRCPCSNKSINISSVYTDTNVTELKQQQESLLATIVYYVLTIDQKSKHIFPVKETTSNIIHYAGDSELYDILHEAHIRIGHGGRDRMMKEVWAHYKSITQVTKSEEDPKVSASELSKENTEPSQVFNDDSDQSETKPQTPPYVLQNQCSVCSQETKGAHIGRECGCAIHSIWAAAEESPDEGFGSEVLCPLCSKNLKTLENRQSVKINLQQAEKMMKSSEKKFPPIPVSTSVRIVVPEVDRECGDSRNIIGVVLAKTDDELYQIGTKNRIIKQLYSRSQINVCPRVLLDVKNVPSKKTALRSVSNLQSIGIGQGFKKCLCKKNCSTARCIYYKNKLLCTSKCHSSLPCKNK</sequence>
<evidence type="ECO:0000256" key="1">
    <source>
        <dbReference type="SAM" id="MobiDB-lite"/>
    </source>
</evidence>
<feature type="domain" description="SCAN" evidence="2">
    <location>
        <begin position="372"/>
        <end position="418"/>
    </location>
</feature>
<feature type="compositionally biased region" description="Basic and acidic residues" evidence="1">
    <location>
        <begin position="318"/>
        <end position="335"/>
    </location>
</feature>
<feature type="region of interest" description="Disordered" evidence="1">
    <location>
        <begin position="318"/>
        <end position="355"/>
    </location>
</feature>
<protein>
    <submittedName>
        <fullName evidence="3">(apollo) hypothetical protein</fullName>
    </submittedName>
</protein>
<dbReference type="OrthoDB" id="7486082at2759"/>
<organism evidence="3 4">
    <name type="scientific">Parnassius apollo</name>
    <name type="common">Apollo butterfly</name>
    <name type="synonym">Papilio apollo</name>
    <dbReference type="NCBI Taxonomy" id="110799"/>
    <lineage>
        <taxon>Eukaryota</taxon>
        <taxon>Metazoa</taxon>
        <taxon>Ecdysozoa</taxon>
        <taxon>Arthropoda</taxon>
        <taxon>Hexapoda</taxon>
        <taxon>Insecta</taxon>
        <taxon>Pterygota</taxon>
        <taxon>Neoptera</taxon>
        <taxon>Endopterygota</taxon>
        <taxon>Lepidoptera</taxon>
        <taxon>Glossata</taxon>
        <taxon>Ditrysia</taxon>
        <taxon>Papilionoidea</taxon>
        <taxon>Papilionidae</taxon>
        <taxon>Parnassiinae</taxon>
        <taxon>Parnassini</taxon>
        <taxon>Parnassius</taxon>
        <taxon>Parnassius</taxon>
    </lineage>
</organism>
<accession>A0A8S3XE41</accession>
<dbReference type="AlphaFoldDB" id="A0A8S3XE41"/>
<keyword evidence="4" id="KW-1185">Reference proteome</keyword>
<reference evidence="3" key="1">
    <citation type="submission" date="2021-04" db="EMBL/GenBank/DDBJ databases">
        <authorList>
            <person name="Tunstrom K."/>
        </authorList>
    </citation>
    <scope>NUCLEOTIDE SEQUENCE</scope>
</reference>
<dbReference type="EMBL" id="CAJQZP010001137">
    <property type="protein sequence ID" value="CAG5020489.1"/>
    <property type="molecule type" value="Genomic_DNA"/>
</dbReference>
<gene>
    <name evidence="3" type="ORF">PAPOLLO_LOCUS17292</name>
</gene>
<name>A0A8S3XE41_PARAO</name>
<proteinExistence type="predicted"/>
<evidence type="ECO:0000313" key="3">
    <source>
        <dbReference type="EMBL" id="CAG5020489.1"/>
    </source>
</evidence>
<evidence type="ECO:0000259" key="2">
    <source>
        <dbReference type="Pfam" id="PF23663"/>
    </source>
</evidence>
<dbReference type="InterPro" id="IPR057560">
    <property type="entry name" value="Znf_SCAND3"/>
</dbReference>
<comment type="caution">
    <text evidence="3">The sequence shown here is derived from an EMBL/GenBank/DDBJ whole genome shotgun (WGS) entry which is preliminary data.</text>
</comment>
<feature type="region of interest" description="Disordered" evidence="1">
    <location>
        <begin position="116"/>
        <end position="197"/>
    </location>
</feature>
<evidence type="ECO:0000313" key="4">
    <source>
        <dbReference type="Proteomes" id="UP000691718"/>
    </source>
</evidence>
<dbReference type="Pfam" id="PF23663">
    <property type="entry name" value="Znf_SCAND3"/>
    <property type="match status" value="1"/>
</dbReference>
<dbReference type="Proteomes" id="UP000691718">
    <property type="component" value="Unassembled WGS sequence"/>
</dbReference>